<proteinExistence type="predicted"/>
<evidence type="ECO:0000256" key="1">
    <source>
        <dbReference type="SAM" id="MobiDB-lite"/>
    </source>
</evidence>
<protein>
    <recommendedName>
        <fullName evidence="4">Transmembrane protein</fullName>
    </recommendedName>
</protein>
<gene>
    <name evidence="3" type="ORF">FSB_LOCUS39054</name>
</gene>
<feature type="region of interest" description="Disordered" evidence="1">
    <location>
        <begin position="157"/>
        <end position="176"/>
    </location>
</feature>
<dbReference type="EMBL" id="OIVN01003435">
    <property type="protein sequence ID" value="SPD11172.1"/>
    <property type="molecule type" value="Genomic_DNA"/>
</dbReference>
<evidence type="ECO:0000256" key="2">
    <source>
        <dbReference type="SAM" id="Phobius"/>
    </source>
</evidence>
<organism evidence="3">
    <name type="scientific">Fagus sylvatica</name>
    <name type="common">Beechnut</name>
    <dbReference type="NCBI Taxonomy" id="28930"/>
    <lineage>
        <taxon>Eukaryota</taxon>
        <taxon>Viridiplantae</taxon>
        <taxon>Streptophyta</taxon>
        <taxon>Embryophyta</taxon>
        <taxon>Tracheophyta</taxon>
        <taxon>Spermatophyta</taxon>
        <taxon>Magnoliopsida</taxon>
        <taxon>eudicotyledons</taxon>
        <taxon>Gunneridae</taxon>
        <taxon>Pentapetalae</taxon>
        <taxon>rosids</taxon>
        <taxon>fabids</taxon>
        <taxon>Fagales</taxon>
        <taxon>Fagaceae</taxon>
        <taxon>Fagus</taxon>
    </lineage>
</organism>
<feature type="transmembrane region" description="Helical" evidence="2">
    <location>
        <begin position="126"/>
        <end position="146"/>
    </location>
</feature>
<name>A0A2N9HG83_FAGSY</name>
<keyword evidence="2" id="KW-0812">Transmembrane</keyword>
<keyword evidence="2" id="KW-0472">Membrane</keyword>
<sequence>MKSQNAKISSNSLFTRLFISLYCYSQSGLVLTALGSRWWSRPGSRGGGEYGVRLVVEELRRGSRGGSVLSCVDGLGLGVMGLLILRCLRRSARAGGGARMVTVSALGLGVLMGASVGLGFGYLGGVVVSAGVVWCGVGLGLGWCGLRREAVWCGSPERRKEEEKRNEEREKKVKIK</sequence>
<accession>A0A2N9HG83</accession>
<feature type="transmembrane region" description="Helical" evidence="2">
    <location>
        <begin position="67"/>
        <end position="88"/>
    </location>
</feature>
<feature type="transmembrane region" description="Helical" evidence="2">
    <location>
        <begin position="21"/>
        <end position="39"/>
    </location>
</feature>
<evidence type="ECO:0000313" key="3">
    <source>
        <dbReference type="EMBL" id="SPD11172.1"/>
    </source>
</evidence>
<reference evidence="3" key="1">
    <citation type="submission" date="2018-02" db="EMBL/GenBank/DDBJ databases">
        <authorList>
            <person name="Cohen D.B."/>
            <person name="Kent A.D."/>
        </authorList>
    </citation>
    <scope>NUCLEOTIDE SEQUENCE</scope>
</reference>
<keyword evidence="2" id="KW-1133">Transmembrane helix</keyword>
<dbReference type="AlphaFoldDB" id="A0A2N9HG83"/>
<feature type="transmembrane region" description="Helical" evidence="2">
    <location>
        <begin position="100"/>
        <end position="120"/>
    </location>
</feature>
<evidence type="ECO:0008006" key="4">
    <source>
        <dbReference type="Google" id="ProtNLM"/>
    </source>
</evidence>